<gene>
    <name evidence="8" type="ORF">SAMN05421793_1147</name>
</gene>
<comment type="cofactor">
    <cofactor evidence="6">
        <name>Zn(2+)</name>
        <dbReference type="ChEBI" id="CHEBI:29105"/>
    </cofactor>
    <text evidence="6">Binds 1 zinc ion per subunit.</text>
</comment>
<comment type="catalytic activity">
    <reaction evidence="5 7">
        <text>hydrogencarbonate + H(+) = CO2 + H2O</text>
        <dbReference type="Rhea" id="RHEA:10748"/>
        <dbReference type="ChEBI" id="CHEBI:15377"/>
        <dbReference type="ChEBI" id="CHEBI:15378"/>
        <dbReference type="ChEBI" id="CHEBI:16526"/>
        <dbReference type="ChEBI" id="CHEBI:17544"/>
        <dbReference type="EC" id="4.2.1.1"/>
    </reaction>
</comment>
<dbReference type="Gene3D" id="3.40.1050.10">
    <property type="entry name" value="Carbonic anhydrase"/>
    <property type="match status" value="1"/>
</dbReference>
<proteinExistence type="inferred from homology"/>
<sequence>MSKSYKAIFENNKKWVESKIADNPEYFHELAKTQNPEYLYIGCSDSRVTAEDMIGAQPGEVFVHRNIANVINTLDMSSTAVIQYAVEHLRVKHIIVCGHYNCGGVKAAMTSQDLGLLNPWLRNIRDVYRLHQTELDAIGDASKKYDRLVELNVQEQCINVIKMACVQERYILEEQPLVHGWVFDLRTGRIIDLEIDFEKILKDIQKIYNLTDSDWVMSRRK</sequence>
<feature type="binding site" evidence="6">
    <location>
        <position position="99"/>
    </location>
    <ligand>
        <name>Zn(2+)</name>
        <dbReference type="ChEBI" id="CHEBI:29105"/>
    </ligand>
</feature>
<protein>
    <recommendedName>
        <fullName evidence="7">Carbonic anhydrase</fullName>
        <ecNumber evidence="7">4.2.1.1</ecNumber>
    </recommendedName>
    <alternativeName>
        <fullName evidence="7">Carbonate dehydratase</fullName>
    </alternativeName>
</protein>
<keyword evidence="9" id="KW-1185">Reference proteome</keyword>
<evidence type="ECO:0000256" key="3">
    <source>
        <dbReference type="ARBA" id="ARBA00022833"/>
    </source>
</evidence>
<comment type="function">
    <text evidence="7">Reversible hydration of carbon dioxide.</text>
</comment>
<evidence type="ECO:0000256" key="2">
    <source>
        <dbReference type="ARBA" id="ARBA00022723"/>
    </source>
</evidence>
<feature type="binding site" evidence="6">
    <location>
        <position position="45"/>
    </location>
    <ligand>
        <name>Zn(2+)</name>
        <dbReference type="ChEBI" id="CHEBI:29105"/>
    </ligand>
</feature>
<evidence type="ECO:0000256" key="4">
    <source>
        <dbReference type="ARBA" id="ARBA00023239"/>
    </source>
</evidence>
<evidence type="ECO:0000256" key="6">
    <source>
        <dbReference type="PIRSR" id="PIRSR601765-1"/>
    </source>
</evidence>
<dbReference type="FunFam" id="3.40.1050.10:FF:000001">
    <property type="entry name" value="Carbonic anhydrase"/>
    <property type="match status" value="1"/>
</dbReference>
<dbReference type="PROSITE" id="PS00704">
    <property type="entry name" value="PROK_CO2_ANHYDRASE_1"/>
    <property type="match status" value="1"/>
</dbReference>
<dbReference type="PANTHER" id="PTHR11002">
    <property type="entry name" value="CARBONIC ANHYDRASE"/>
    <property type="match status" value="1"/>
</dbReference>
<dbReference type="GO" id="GO:0005737">
    <property type="term" value="C:cytoplasm"/>
    <property type="evidence" value="ECO:0007669"/>
    <property type="project" value="TreeGrafter"/>
</dbReference>
<keyword evidence="4 7" id="KW-0456">Lyase</keyword>
<name>A0A1H6JC96_9FLAO</name>
<dbReference type="RefSeq" id="WP_089769557.1">
    <property type="nucleotide sequence ID" value="NZ_FNWX01000014.1"/>
</dbReference>
<dbReference type="InterPro" id="IPR036874">
    <property type="entry name" value="Carbonic_anhydrase_sf"/>
</dbReference>
<dbReference type="GO" id="GO:0034599">
    <property type="term" value="P:cellular response to oxidative stress"/>
    <property type="evidence" value="ECO:0007669"/>
    <property type="project" value="TreeGrafter"/>
</dbReference>
<evidence type="ECO:0000313" key="9">
    <source>
        <dbReference type="Proteomes" id="UP000198555"/>
    </source>
</evidence>
<dbReference type="InterPro" id="IPR015892">
    <property type="entry name" value="Carbonic_anhydrase_CS"/>
</dbReference>
<dbReference type="AlphaFoldDB" id="A0A1H6JC96"/>
<dbReference type="STRING" id="420404.SAMN05421793_1147"/>
<dbReference type="PROSITE" id="PS00705">
    <property type="entry name" value="PROK_CO2_ANHYDRASE_2"/>
    <property type="match status" value="1"/>
</dbReference>
<dbReference type="GO" id="GO:0008270">
    <property type="term" value="F:zinc ion binding"/>
    <property type="evidence" value="ECO:0007669"/>
    <property type="project" value="UniProtKB-UniRule"/>
</dbReference>
<dbReference type="Pfam" id="PF00484">
    <property type="entry name" value="Pro_CA"/>
    <property type="match status" value="1"/>
</dbReference>
<evidence type="ECO:0000313" key="8">
    <source>
        <dbReference type="EMBL" id="SEH59455.1"/>
    </source>
</evidence>
<feature type="binding site" evidence="6">
    <location>
        <position position="43"/>
    </location>
    <ligand>
        <name>Zn(2+)</name>
        <dbReference type="ChEBI" id="CHEBI:29105"/>
    </ligand>
</feature>
<feature type="binding site" evidence="6">
    <location>
        <position position="102"/>
    </location>
    <ligand>
        <name>Zn(2+)</name>
        <dbReference type="ChEBI" id="CHEBI:29105"/>
    </ligand>
</feature>
<keyword evidence="2 6" id="KW-0479">Metal-binding</keyword>
<keyword evidence="3 6" id="KW-0862">Zinc</keyword>
<organism evidence="8 9">
    <name type="scientific">Epilithonimonas hominis</name>
    <dbReference type="NCBI Taxonomy" id="420404"/>
    <lineage>
        <taxon>Bacteria</taxon>
        <taxon>Pseudomonadati</taxon>
        <taxon>Bacteroidota</taxon>
        <taxon>Flavobacteriia</taxon>
        <taxon>Flavobacteriales</taxon>
        <taxon>Weeksellaceae</taxon>
        <taxon>Chryseobacterium group</taxon>
        <taxon>Epilithonimonas</taxon>
    </lineage>
</organism>
<dbReference type="SUPFAM" id="SSF53056">
    <property type="entry name" value="beta-carbonic anhydrase, cab"/>
    <property type="match status" value="1"/>
</dbReference>
<dbReference type="PANTHER" id="PTHR11002:SF51">
    <property type="entry name" value="CARBONIC ANHYDRASE"/>
    <property type="match status" value="1"/>
</dbReference>
<dbReference type="GO" id="GO:0015976">
    <property type="term" value="P:carbon utilization"/>
    <property type="evidence" value="ECO:0007669"/>
    <property type="project" value="InterPro"/>
</dbReference>
<dbReference type="GO" id="GO:0071244">
    <property type="term" value="P:cellular response to carbon dioxide"/>
    <property type="evidence" value="ECO:0007669"/>
    <property type="project" value="TreeGrafter"/>
</dbReference>
<dbReference type="CDD" id="cd00883">
    <property type="entry name" value="beta_CA_cladeA"/>
    <property type="match status" value="1"/>
</dbReference>
<evidence type="ECO:0000256" key="1">
    <source>
        <dbReference type="ARBA" id="ARBA00006217"/>
    </source>
</evidence>
<dbReference type="EMBL" id="FNWX01000014">
    <property type="protein sequence ID" value="SEH59455.1"/>
    <property type="molecule type" value="Genomic_DNA"/>
</dbReference>
<dbReference type="EC" id="4.2.1.1" evidence="7"/>
<evidence type="ECO:0000256" key="5">
    <source>
        <dbReference type="ARBA" id="ARBA00048348"/>
    </source>
</evidence>
<comment type="similarity">
    <text evidence="1 7">Belongs to the beta-class carbonic anhydrase family.</text>
</comment>
<dbReference type="SMART" id="SM00947">
    <property type="entry name" value="Pro_CA"/>
    <property type="match status" value="1"/>
</dbReference>
<dbReference type="GO" id="GO:0004089">
    <property type="term" value="F:carbonate dehydratase activity"/>
    <property type="evidence" value="ECO:0007669"/>
    <property type="project" value="UniProtKB-UniRule"/>
</dbReference>
<reference evidence="9" key="1">
    <citation type="submission" date="2016-10" db="EMBL/GenBank/DDBJ databases">
        <authorList>
            <person name="Varghese N."/>
            <person name="Submissions S."/>
        </authorList>
    </citation>
    <scope>NUCLEOTIDE SEQUENCE [LARGE SCALE GENOMIC DNA]</scope>
    <source>
        <strain evidence="9">DSM 19326</strain>
    </source>
</reference>
<accession>A0A1H6JC96</accession>
<dbReference type="InterPro" id="IPR001765">
    <property type="entry name" value="Carbonic_anhydrase"/>
</dbReference>
<evidence type="ECO:0000256" key="7">
    <source>
        <dbReference type="RuleBase" id="RU003956"/>
    </source>
</evidence>
<dbReference type="Proteomes" id="UP000198555">
    <property type="component" value="Unassembled WGS sequence"/>
</dbReference>